<keyword evidence="2" id="KW-0285">Flavoprotein</keyword>
<evidence type="ECO:0000256" key="4">
    <source>
        <dbReference type="ARBA" id="ARBA00023002"/>
    </source>
</evidence>
<dbReference type="Gene3D" id="3.30.390.30">
    <property type="match status" value="1"/>
</dbReference>
<evidence type="ECO:0000313" key="8">
    <source>
        <dbReference type="Proteomes" id="UP001499882"/>
    </source>
</evidence>
<name>A0ABP8YVR7_9ACTN</name>
<dbReference type="SUPFAM" id="SSF55424">
    <property type="entry name" value="FAD/NAD-linked reductases, dimerisation (C-terminal) domain"/>
    <property type="match status" value="1"/>
</dbReference>
<dbReference type="Gene3D" id="3.50.50.60">
    <property type="entry name" value="FAD/NAD(P)-binding domain"/>
    <property type="match status" value="2"/>
</dbReference>
<keyword evidence="4" id="KW-0560">Oxidoreductase</keyword>
<dbReference type="EMBL" id="BAABKN010000014">
    <property type="protein sequence ID" value="GAA4738211.1"/>
    <property type="molecule type" value="Genomic_DNA"/>
</dbReference>
<evidence type="ECO:0000256" key="3">
    <source>
        <dbReference type="ARBA" id="ARBA00022827"/>
    </source>
</evidence>
<dbReference type="InterPro" id="IPR050446">
    <property type="entry name" value="FAD-oxidoreductase/Apoptosis"/>
</dbReference>
<sequence length="396" mass="41096">MTELQQVVVVGASLAGLRAAETLRRLGYAGRLVVVGDETHLPYDRPPLSKEVLRGDHTAADVMLSGADELDVEWRLGSPAVALDPTRRVVSLGTGEQLPYDGLVLATGSGARTLPLFDPEAPHVHAVRTLPDALRLKEVLRPGTRLLIVGCGFVGIETASSARSLGVEVTVVGLDEPVAPAGRLASAQATRLLVDAGVDLRVGQTVETVEPAGSGYRVTLTDGSVVGADHVVVAVGSVPNVGWLAGSGLDVQNGVECDAALRVVGIEGVVAAGDIVRWPNAAYGGMPMRVEHWSNAVEQGVAAAASLLAGADAVPFGSVPSFWSDHFGIRLQSVGLPRLATRFEVVEGDPEDGVFCAEAYADDILVGGVAYGMPRPLVRIRMSLVRAGVALAPAGR</sequence>
<dbReference type="InterPro" id="IPR028202">
    <property type="entry name" value="Reductase_C"/>
</dbReference>
<dbReference type="InterPro" id="IPR036188">
    <property type="entry name" value="FAD/NAD-bd_sf"/>
</dbReference>
<evidence type="ECO:0000313" key="7">
    <source>
        <dbReference type="EMBL" id="GAA4738211.1"/>
    </source>
</evidence>
<accession>A0ABP8YVR7</accession>
<dbReference type="Pfam" id="PF07992">
    <property type="entry name" value="Pyr_redox_2"/>
    <property type="match status" value="1"/>
</dbReference>
<evidence type="ECO:0000256" key="1">
    <source>
        <dbReference type="ARBA" id="ARBA00001974"/>
    </source>
</evidence>
<dbReference type="SUPFAM" id="SSF51905">
    <property type="entry name" value="FAD/NAD(P)-binding domain"/>
    <property type="match status" value="2"/>
</dbReference>
<dbReference type="PANTHER" id="PTHR43557">
    <property type="entry name" value="APOPTOSIS-INDUCING FACTOR 1"/>
    <property type="match status" value="1"/>
</dbReference>
<organism evidence="7 8">
    <name type="scientific">Nocardioides endophyticus</name>
    <dbReference type="NCBI Taxonomy" id="1353775"/>
    <lineage>
        <taxon>Bacteria</taxon>
        <taxon>Bacillati</taxon>
        <taxon>Actinomycetota</taxon>
        <taxon>Actinomycetes</taxon>
        <taxon>Propionibacteriales</taxon>
        <taxon>Nocardioidaceae</taxon>
        <taxon>Nocardioides</taxon>
    </lineage>
</organism>
<dbReference type="Pfam" id="PF14759">
    <property type="entry name" value="Reductase_C"/>
    <property type="match status" value="1"/>
</dbReference>
<keyword evidence="3" id="KW-0274">FAD</keyword>
<comment type="caution">
    <text evidence="7">The sequence shown here is derived from an EMBL/GenBank/DDBJ whole genome shotgun (WGS) entry which is preliminary data.</text>
</comment>
<dbReference type="PRINTS" id="PR00368">
    <property type="entry name" value="FADPNR"/>
</dbReference>
<dbReference type="PANTHER" id="PTHR43557:SF2">
    <property type="entry name" value="RIESKE DOMAIN-CONTAINING PROTEIN-RELATED"/>
    <property type="match status" value="1"/>
</dbReference>
<feature type="domain" description="Reductase C-terminal" evidence="6">
    <location>
        <begin position="322"/>
        <end position="388"/>
    </location>
</feature>
<dbReference type="Proteomes" id="UP001499882">
    <property type="component" value="Unassembled WGS sequence"/>
</dbReference>
<feature type="domain" description="FAD/NAD(P)-binding" evidence="5">
    <location>
        <begin position="6"/>
        <end position="300"/>
    </location>
</feature>
<dbReference type="PRINTS" id="PR00411">
    <property type="entry name" value="PNDRDTASEI"/>
</dbReference>
<dbReference type="InterPro" id="IPR016156">
    <property type="entry name" value="FAD/NAD-linked_Rdtase_dimer_sf"/>
</dbReference>
<comment type="cofactor">
    <cofactor evidence="1">
        <name>FAD</name>
        <dbReference type="ChEBI" id="CHEBI:57692"/>
    </cofactor>
</comment>
<evidence type="ECO:0000259" key="5">
    <source>
        <dbReference type="Pfam" id="PF07992"/>
    </source>
</evidence>
<gene>
    <name evidence="7" type="ORF">GCM10023350_22910</name>
</gene>
<evidence type="ECO:0000256" key="2">
    <source>
        <dbReference type="ARBA" id="ARBA00022630"/>
    </source>
</evidence>
<reference evidence="8" key="1">
    <citation type="journal article" date="2019" name="Int. J. Syst. Evol. Microbiol.">
        <title>The Global Catalogue of Microorganisms (GCM) 10K type strain sequencing project: providing services to taxonomists for standard genome sequencing and annotation.</title>
        <authorList>
            <consortium name="The Broad Institute Genomics Platform"/>
            <consortium name="The Broad Institute Genome Sequencing Center for Infectious Disease"/>
            <person name="Wu L."/>
            <person name="Ma J."/>
        </authorList>
    </citation>
    <scope>NUCLEOTIDE SEQUENCE [LARGE SCALE GENOMIC DNA]</scope>
    <source>
        <strain evidence="8">JCM 18532</strain>
    </source>
</reference>
<evidence type="ECO:0000259" key="6">
    <source>
        <dbReference type="Pfam" id="PF14759"/>
    </source>
</evidence>
<keyword evidence="8" id="KW-1185">Reference proteome</keyword>
<dbReference type="RefSeq" id="WP_345526908.1">
    <property type="nucleotide sequence ID" value="NZ_BAABKN010000014.1"/>
</dbReference>
<dbReference type="InterPro" id="IPR023753">
    <property type="entry name" value="FAD/NAD-binding_dom"/>
</dbReference>
<proteinExistence type="predicted"/>
<protein>
    <submittedName>
        <fullName evidence="7">FAD-dependent oxidoreductase</fullName>
    </submittedName>
</protein>